<feature type="region of interest" description="Disordered" evidence="1">
    <location>
        <begin position="1"/>
        <end position="29"/>
    </location>
</feature>
<accession>A0A4C1XWB0</accession>
<dbReference type="EMBL" id="BGZK01000961">
    <property type="protein sequence ID" value="GBP66559.1"/>
    <property type="molecule type" value="Genomic_DNA"/>
</dbReference>
<reference evidence="2 3" key="1">
    <citation type="journal article" date="2019" name="Commun. Biol.">
        <title>The bagworm genome reveals a unique fibroin gene that provides high tensile strength.</title>
        <authorList>
            <person name="Kono N."/>
            <person name="Nakamura H."/>
            <person name="Ohtoshi R."/>
            <person name="Tomita M."/>
            <person name="Numata K."/>
            <person name="Arakawa K."/>
        </authorList>
    </citation>
    <scope>NUCLEOTIDE SEQUENCE [LARGE SCALE GENOMIC DNA]</scope>
</reference>
<dbReference type="Proteomes" id="UP000299102">
    <property type="component" value="Unassembled WGS sequence"/>
</dbReference>
<proteinExistence type="predicted"/>
<evidence type="ECO:0000313" key="3">
    <source>
        <dbReference type="Proteomes" id="UP000299102"/>
    </source>
</evidence>
<organism evidence="2 3">
    <name type="scientific">Eumeta variegata</name>
    <name type="common">Bagworm moth</name>
    <name type="synonym">Eumeta japonica</name>
    <dbReference type="NCBI Taxonomy" id="151549"/>
    <lineage>
        <taxon>Eukaryota</taxon>
        <taxon>Metazoa</taxon>
        <taxon>Ecdysozoa</taxon>
        <taxon>Arthropoda</taxon>
        <taxon>Hexapoda</taxon>
        <taxon>Insecta</taxon>
        <taxon>Pterygota</taxon>
        <taxon>Neoptera</taxon>
        <taxon>Endopterygota</taxon>
        <taxon>Lepidoptera</taxon>
        <taxon>Glossata</taxon>
        <taxon>Ditrysia</taxon>
        <taxon>Tineoidea</taxon>
        <taxon>Psychidae</taxon>
        <taxon>Oiketicinae</taxon>
        <taxon>Eumeta</taxon>
    </lineage>
</organism>
<sequence length="93" mass="10583">MGGELRTGGELNLIGTESQAGPGPKRERNWGLRRMWGRDYNQMCDRLRNRKRSRCSVRKGEGIHFTSMLAQPRALVIRARTNKKGQNKVCRAG</sequence>
<protein>
    <submittedName>
        <fullName evidence="2">Uncharacterized protein</fullName>
    </submittedName>
</protein>
<name>A0A4C1XWB0_EUMVA</name>
<dbReference type="AlphaFoldDB" id="A0A4C1XWB0"/>
<evidence type="ECO:0000313" key="2">
    <source>
        <dbReference type="EMBL" id="GBP66559.1"/>
    </source>
</evidence>
<gene>
    <name evidence="2" type="ORF">EVAR_44420_1</name>
</gene>
<evidence type="ECO:0000256" key="1">
    <source>
        <dbReference type="SAM" id="MobiDB-lite"/>
    </source>
</evidence>
<comment type="caution">
    <text evidence="2">The sequence shown here is derived from an EMBL/GenBank/DDBJ whole genome shotgun (WGS) entry which is preliminary data.</text>
</comment>
<keyword evidence="3" id="KW-1185">Reference proteome</keyword>